<protein>
    <recommendedName>
        <fullName evidence="3">DUF309 domain-containing protein</fullName>
    </recommendedName>
</protein>
<dbReference type="Pfam" id="PF03745">
    <property type="entry name" value="DUF309"/>
    <property type="match status" value="1"/>
</dbReference>
<dbReference type="RefSeq" id="WP_068670129.1">
    <property type="nucleotide sequence ID" value="NZ_LYPB01000091.1"/>
</dbReference>
<dbReference type="PANTHER" id="PTHR34796:SF1">
    <property type="entry name" value="EXPRESSED PROTEIN"/>
    <property type="match status" value="1"/>
</dbReference>
<dbReference type="Gene3D" id="1.10.3450.10">
    <property type="entry name" value="TTHA0068-like"/>
    <property type="match status" value="1"/>
</dbReference>
<keyword evidence="2" id="KW-1185">Reference proteome</keyword>
<dbReference type="EMBL" id="LYPB01000091">
    <property type="protein sequence ID" value="OAS13951.1"/>
    <property type="molecule type" value="Genomic_DNA"/>
</dbReference>
<dbReference type="SUPFAM" id="SSF140663">
    <property type="entry name" value="TTHA0068-like"/>
    <property type="match status" value="1"/>
</dbReference>
<dbReference type="STRING" id="1850517.A8708_11265"/>
<accession>A0A197ZYT6</accession>
<evidence type="ECO:0000313" key="1">
    <source>
        <dbReference type="EMBL" id="OAS13951.1"/>
    </source>
</evidence>
<dbReference type="InterPro" id="IPR023203">
    <property type="entry name" value="TTHA0068_sf"/>
</dbReference>
<dbReference type="Proteomes" id="UP000078454">
    <property type="component" value="Unassembled WGS sequence"/>
</dbReference>
<evidence type="ECO:0000313" key="2">
    <source>
        <dbReference type="Proteomes" id="UP000078454"/>
    </source>
</evidence>
<reference evidence="1 2" key="1">
    <citation type="submission" date="2016-05" db="EMBL/GenBank/DDBJ databases">
        <title>Paenibacillus sp. 1ZS3-15 nov., isolated from the rhizosphere soil.</title>
        <authorList>
            <person name="Zhang X.X."/>
            <person name="Zhang J."/>
        </authorList>
    </citation>
    <scope>NUCLEOTIDE SEQUENCE [LARGE SCALE GENOMIC DNA]</scope>
    <source>
        <strain evidence="1 2">1ZS3-15</strain>
    </source>
</reference>
<proteinExistence type="predicted"/>
<dbReference type="InterPro" id="IPR005500">
    <property type="entry name" value="DUF309"/>
</dbReference>
<dbReference type="AlphaFoldDB" id="A0A197ZYT6"/>
<comment type="caution">
    <text evidence="1">The sequence shown here is derived from an EMBL/GenBank/DDBJ whole genome shotgun (WGS) entry which is preliminary data.</text>
</comment>
<evidence type="ECO:0008006" key="3">
    <source>
        <dbReference type="Google" id="ProtNLM"/>
    </source>
</evidence>
<gene>
    <name evidence="1" type="ORF">A8708_11265</name>
</gene>
<name>A0A197ZYT6_9BACL</name>
<organism evidence="1 2">
    <name type="scientific">Paenibacillus oryzisoli</name>
    <dbReference type="NCBI Taxonomy" id="1850517"/>
    <lineage>
        <taxon>Bacteria</taxon>
        <taxon>Bacillati</taxon>
        <taxon>Bacillota</taxon>
        <taxon>Bacilli</taxon>
        <taxon>Bacillales</taxon>
        <taxon>Paenibacillaceae</taxon>
        <taxon>Paenibacillus</taxon>
    </lineage>
</organism>
<dbReference type="PANTHER" id="PTHR34796">
    <property type="entry name" value="EXPRESSED PROTEIN"/>
    <property type="match status" value="1"/>
</dbReference>
<dbReference type="OrthoDB" id="165483at2"/>
<sequence length="177" mass="20853">MTQYPEAYTDYLCYFHGARDYFECHEVMEEYWKEHPKDPARLTYVGLIQIAVGMYHSRRGNYAGAVKMLQSAAKNLQAEDVRTLGLDDVELQARIAQAWQMIGTQNYQYVDMNLPISDPELLHLCLELCQMKGWNWQTPSPMTDEMIIHKHTRRDRSLVIEERARQHVMRKDLGDNR</sequence>